<keyword evidence="4 8" id="KW-0547">Nucleotide-binding</keyword>
<feature type="domain" description="MobA-like NTP transferase" evidence="9">
    <location>
        <begin position="5"/>
        <end position="164"/>
    </location>
</feature>
<dbReference type="GO" id="GO:0006777">
    <property type="term" value="P:Mo-molybdopterin cofactor biosynthetic process"/>
    <property type="evidence" value="ECO:0007669"/>
    <property type="project" value="UniProtKB-KW"/>
</dbReference>
<dbReference type="AlphaFoldDB" id="A0A1I5QFN6"/>
<dbReference type="Gene3D" id="3.90.550.10">
    <property type="entry name" value="Spore Coat Polysaccharide Biosynthesis Protein SpsA, Chain A"/>
    <property type="match status" value="1"/>
</dbReference>
<feature type="binding site" evidence="8">
    <location>
        <position position="20"/>
    </location>
    <ligand>
        <name>GTP</name>
        <dbReference type="ChEBI" id="CHEBI:37565"/>
    </ligand>
</feature>
<reference evidence="11" key="1">
    <citation type="submission" date="2016-10" db="EMBL/GenBank/DDBJ databases">
        <authorList>
            <person name="Varghese N."/>
            <person name="Submissions S."/>
        </authorList>
    </citation>
    <scope>NUCLEOTIDE SEQUENCE [LARGE SCALE GENOMIC DNA]</scope>
    <source>
        <strain evidence="11">S7</strain>
    </source>
</reference>
<dbReference type="SUPFAM" id="SSF53448">
    <property type="entry name" value="Nucleotide-diphospho-sugar transferases"/>
    <property type="match status" value="1"/>
</dbReference>
<keyword evidence="7 8" id="KW-0501">Molybdenum cofactor biosynthesis</keyword>
<comment type="catalytic activity">
    <reaction evidence="8">
        <text>Mo-molybdopterin + GTP + H(+) = Mo-molybdopterin guanine dinucleotide + diphosphate</text>
        <dbReference type="Rhea" id="RHEA:34243"/>
        <dbReference type="ChEBI" id="CHEBI:15378"/>
        <dbReference type="ChEBI" id="CHEBI:33019"/>
        <dbReference type="ChEBI" id="CHEBI:37565"/>
        <dbReference type="ChEBI" id="CHEBI:71302"/>
        <dbReference type="ChEBI" id="CHEBI:71310"/>
        <dbReference type="EC" id="2.7.7.77"/>
    </reaction>
</comment>
<dbReference type="GO" id="GO:0005737">
    <property type="term" value="C:cytoplasm"/>
    <property type="evidence" value="ECO:0007669"/>
    <property type="project" value="UniProtKB-SubCell"/>
</dbReference>
<keyword evidence="2 8" id="KW-0808">Transferase</keyword>
<comment type="subcellular location">
    <subcellularLocation>
        <location evidence="8">Cytoplasm</location>
    </subcellularLocation>
</comment>
<dbReference type="InterPro" id="IPR013482">
    <property type="entry name" value="Molybde_CF_guanTrfase"/>
</dbReference>
<keyword evidence="6 8" id="KW-0342">GTP-binding</keyword>
<evidence type="ECO:0000256" key="1">
    <source>
        <dbReference type="ARBA" id="ARBA00022490"/>
    </source>
</evidence>
<evidence type="ECO:0000256" key="4">
    <source>
        <dbReference type="ARBA" id="ARBA00022741"/>
    </source>
</evidence>
<proteinExistence type="inferred from homology"/>
<protein>
    <recommendedName>
        <fullName evidence="8">Probable molybdenum cofactor guanylyltransferase</fullName>
        <shortName evidence="8">MoCo guanylyltransferase</shortName>
        <ecNumber evidence="8">2.7.7.77</ecNumber>
    </recommendedName>
    <alternativeName>
        <fullName evidence="8">GTP:molybdopterin guanylyltransferase</fullName>
    </alternativeName>
    <alternativeName>
        <fullName evidence="8">Mo-MPT guanylyltransferase</fullName>
    </alternativeName>
    <alternativeName>
        <fullName evidence="8">Molybdopterin guanylyltransferase</fullName>
    </alternativeName>
    <alternativeName>
        <fullName evidence="8">Molybdopterin-guanine dinucleotide synthase</fullName>
        <shortName evidence="8">MGD synthase</shortName>
    </alternativeName>
</protein>
<evidence type="ECO:0000313" key="11">
    <source>
        <dbReference type="Proteomes" id="UP000198892"/>
    </source>
</evidence>
<keyword evidence="1 8" id="KW-0963">Cytoplasm</keyword>
<keyword evidence="3 8" id="KW-0479">Metal-binding</keyword>
<sequence length="192" mass="21495">MNTAGVVLCGGKSSRYGAQKIFETYEGSFLYERSLQAFTSEGLPSYLLTNAELSVHFREPEDRILVEGQSYQGPLYALQSAMTLLPASGAVFLLPADVPRVHAAFTARMMKHASSILTQKDALIPVSQDRIHPVHGVYHRRVLPCTEQLLAEGEQSMRALLNRIDPFYLSFSEGDPAFININRFTDWSRLQE</sequence>
<dbReference type="CDD" id="cd02503">
    <property type="entry name" value="MobA"/>
    <property type="match status" value="1"/>
</dbReference>
<comment type="cofactor">
    <cofactor evidence="8">
        <name>Mg(2+)</name>
        <dbReference type="ChEBI" id="CHEBI:18420"/>
    </cofactor>
</comment>
<evidence type="ECO:0000256" key="5">
    <source>
        <dbReference type="ARBA" id="ARBA00022842"/>
    </source>
</evidence>
<evidence type="ECO:0000256" key="6">
    <source>
        <dbReference type="ARBA" id="ARBA00023134"/>
    </source>
</evidence>
<dbReference type="STRING" id="1884432.SAMN05518683_105142"/>
<evidence type="ECO:0000256" key="3">
    <source>
        <dbReference type="ARBA" id="ARBA00022723"/>
    </source>
</evidence>
<keyword evidence="11" id="KW-1185">Reference proteome</keyword>
<dbReference type="EMBL" id="FOXD01000005">
    <property type="protein sequence ID" value="SFP45075.1"/>
    <property type="molecule type" value="Genomic_DNA"/>
</dbReference>
<comment type="similarity">
    <text evidence="8">Belongs to the MobA family.</text>
</comment>
<comment type="domain">
    <text evidence="8">The N-terminal domain determines nucleotide recognition and specific binding, while the C-terminal domain determines the specific binding to the target protein.</text>
</comment>
<dbReference type="Proteomes" id="UP000198892">
    <property type="component" value="Unassembled WGS sequence"/>
</dbReference>
<evidence type="ECO:0000256" key="2">
    <source>
        <dbReference type="ARBA" id="ARBA00022679"/>
    </source>
</evidence>
<dbReference type="PANTHER" id="PTHR19136">
    <property type="entry name" value="MOLYBDENUM COFACTOR GUANYLYLTRANSFERASE"/>
    <property type="match status" value="1"/>
</dbReference>
<dbReference type="HAMAP" id="MF_00316">
    <property type="entry name" value="MobA"/>
    <property type="match status" value="1"/>
</dbReference>
<dbReference type="RefSeq" id="WP_093336102.1">
    <property type="nucleotide sequence ID" value="NZ_FOXD01000005.1"/>
</dbReference>
<feature type="binding site" evidence="8">
    <location>
        <begin position="8"/>
        <end position="10"/>
    </location>
    <ligand>
        <name>GTP</name>
        <dbReference type="ChEBI" id="CHEBI:37565"/>
    </ligand>
</feature>
<dbReference type="InterPro" id="IPR029044">
    <property type="entry name" value="Nucleotide-diphossugar_trans"/>
</dbReference>
<evidence type="ECO:0000259" key="9">
    <source>
        <dbReference type="Pfam" id="PF12804"/>
    </source>
</evidence>
<dbReference type="PANTHER" id="PTHR19136:SF81">
    <property type="entry name" value="MOLYBDENUM COFACTOR GUANYLYLTRANSFERASE"/>
    <property type="match status" value="1"/>
</dbReference>
<comment type="caution">
    <text evidence="8">Lacks conserved residue(s) required for the propagation of feature annotation.</text>
</comment>
<accession>A0A1I5QFN6</accession>
<evidence type="ECO:0000256" key="7">
    <source>
        <dbReference type="ARBA" id="ARBA00023150"/>
    </source>
</evidence>
<dbReference type="GO" id="GO:0005525">
    <property type="term" value="F:GTP binding"/>
    <property type="evidence" value="ECO:0007669"/>
    <property type="project" value="UniProtKB-UniRule"/>
</dbReference>
<dbReference type="OrthoDB" id="9788394at2"/>
<keyword evidence="5 8" id="KW-0460">Magnesium</keyword>
<dbReference type="EC" id="2.7.7.77" evidence="8"/>
<dbReference type="GO" id="GO:0061603">
    <property type="term" value="F:molybdenum cofactor guanylyltransferase activity"/>
    <property type="evidence" value="ECO:0007669"/>
    <property type="project" value="UniProtKB-EC"/>
</dbReference>
<comment type="function">
    <text evidence="8">Transfers a GMP moiety from GTP to Mo-molybdopterin (Mo-MPT) cofactor (Moco or molybdenum cofactor) to form Mo-molybdopterin guanine dinucleotide (Mo-MGD) cofactor.</text>
</comment>
<name>A0A1I5QFN6_9BACI</name>
<feature type="binding site" evidence="8">
    <location>
        <position position="97"/>
    </location>
    <ligand>
        <name>Mg(2+)</name>
        <dbReference type="ChEBI" id="CHEBI:18420"/>
    </ligand>
</feature>
<organism evidence="10 11">
    <name type="scientific">Salibacterium halotolerans</name>
    <dbReference type="NCBI Taxonomy" id="1884432"/>
    <lineage>
        <taxon>Bacteria</taxon>
        <taxon>Bacillati</taxon>
        <taxon>Bacillota</taxon>
        <taxon>Bacilli</taxon>
        <taxon>Bacillales</taxon>
        <taxon>Bacillaceae</taxon>
    </lineage>
</organism>
<dbReference type="Pfam" id="PF12804">
    <property type="entry name" value="NTP_transf_3"/>
    <property type="match status" value="1"/>
</dbReference>
<evidence type="ECO:0000256" key="8">
    <source>
        <dbReference type="HAMAP-Rule" id="MF_00316"/>
    </source>
</evidence>
<gene>
    <name evidence="8" type="primary">mobA</name>
    <name evidence="10" type="ORF">SAMN05518683_105142</name>
</gene>
<dbReference type="InterPro" id="IPR025877">
    <property type="entry name" value="MobA-like_NTP_Trfase"/>
</dbReference>
<evidence type="ECO:0000313" key="10">
    <source>
        <dbReference type="EMBL" id="SFP45075.1"/>
    </source>
</evidence>
<feature type="binding site" evidence="8">
    <location>
        <position position="97"/>
    </location>
    <ligand>
        <name>GTP</name>
        <dbReference type="ChEBI" id="CHEBI:37565"/>
    </ligand>
</feature>
<dbReference type="GO" id="GO:0046872">
    <property type="term" value="F:metal ion binding"/>
    <property type="evidence" value="ECO:0007669"/>
    <property type="project" value="UniProtKB-KW"/>
</dbReference>